<dbReference type="EMBL" id="JBHTKL010000006">
    <property type="protein sequence ID" value="MFD1020717.1"/>
    <property type="molecule type" value="Genomic_DNA"/>
</dbReference>
<dbReference type="Gene3D" id="3.40.630.30">
    <property type="match status" value="1"/>
</dbReference>
<accession>A0ABW3L4L8</accession>
<reference evidence="3" key="1">
    <citation type="journal article" date="2019" name="Int. J. Syst. Evol. Microbiol.">
        <title>The Global Catalogue of Microorganisms (GCM) 10K type strain sequencing project: providing services to taxonomists for standard genome sequencing and annotation.</title>
        <authorList>
            <consortium name="The Broad Institute Genomics Platform"/>
            <consortium name="The Broad Institute Genome Sequencing Center for Infectious Disease"/>
            <person name="Wu L."/>
            <person name="Ma J."/>
        </authorList>
    </citation>
    <scope>NUCLEOTIDE SEQUENCE [LARGE SCALE GENOMIC DNA]</scope>
    <source>
        <strain evidence="3">CCUG 56607</strain>
    </source>
</reference>
<evidence type="ECO:0000259" key="1">
    <source>
        <dbReference type="PROSITE" id="PS51186"/>
    </source>
</evidence>
<keyword evidence="2" id="KW-0808">Transferase</keyword>
<dbReference type="EC" id="2.3.-.-" evidence="2"/>
<feature type="domain" description="N-acetyltransferase" evidence="1">
    <location>
        <begin position="3"/>
        <end position="132"/>
    </location>
</feature>
<dbReference type="PROSITE" id="PS51186">
    <property type="entry name" value="GNAT"/>
    <property type="match status" value="1"/>
</dbReference>
<comment type="caution">
    <text evidence="2">The sequence shown here is derived from an EMBL/GenBank/DDBJ whole genome shotgun (WGS) entry which is preliminary data.</text>
</comment>
<evidence type="ECO:0000313" key="2">
    <source>
        <dbReference type="EMBL" id="MFD1020717.1"/>
    </source>
</evidence>
<keyword evidence="3" id="KW-1185">Reference proteome</keyword>
<dbReference type="GO" id="GO:0016746">
    <property type="term" value="F:acyltransferase activity"/>
    <property type="evidence" value="ECO:0007669"/>
    <property type="project" value="UniProtKB-KW"/>
</dbReference>
<dbReference type="SUPFAM" id="SSF55729">
    <property type="entry name" value="Acyl-CoA N-acyltransferases (Nat)"/>
    <property type="match status" value="1"/>
</dbReference>
<dbReference type="Pfam" id="PF13673">
    <property type="entry name" value="Acetyltransf_10"/>
    <property type="match status" value="1"/>
</dbReference>
<gene>
    <name evidence="2" type="ORF">ACFQ2J_16135</name>
</gene>
<dbReference type="Proteomes" id="UP001596990">
    <property type="component" value="Unassembled WGS sequence"/>
</dbReference>
<dbReference type="RefSeq" id="WP_386062903.1">
    <property type="nucleotide sequence ID" value="NZ_JBHTKL010000006.1"/>
</dbReference>
<evidence type="ECO:0000313" key="3">
    <source>
        <dbReference type="Proteomes" id="UP001596990"/>
    </source>
</evidence>
<keyword evidence="2" id="KW-0012">Acyltransferase</keyword>
<dbReference type="InterPro" id="IPR016181">
    <property type="entry name" value="Acyl_CoA_acyltransferase"/>
</dbReference>
<protein>
    <submittedName>
        <fullName evidence="2">GNAT family N-acetyltransferase</fullName>
        <ecNumber evidence="2">2.3.-.-</ecNumber>
    </submittedName>
</protein>
<dbReference type="CDD" id="cd04301">
    <property type="entry name" value="NAT_SF"/>
    <property type="match status" value="1"/>
</dbReference>
<sequence>MNYRIREYVEEDFESIHNLNELEGWSNLVENHEQTKQAWNHSPITLVAEGEDSTIIGYLRGLTDGSVTAYICEMLINPEARGEGIGHALLTSVHDRYPTCRIEMLASTTSKSYYEQQSFRTFYGFRKASQEW</sequence>
<organism evidence="2 3">
    <name type="scientific">Thalassobacillus hwangdonensis</name>
    <dbReference type="NCBI Taxonomy" id="546108"/>
    <lineage>
        <taxon>Bacteria</taxon>
        <taxon>Bacillati</taxon>
        <taxon>Bacillota</taxon>
        <taxon>Bacilli</taxon>
        <taxon>Bacillales</taxon>
        <taxon>Bacillaceae</taxon>
        <taxon>Thalassobacillus</taxon>
    </lineage>
</organism>
<name>A0ABW3L4L8_9BACI</name>
<dbReference type="InterPro" id="IPR000182">
    <property type="entry name" value="GNAT_dom"/>
</dbReference>
<proteinExistence type="predicted"/>